<keyword evidence="2" id="KW-1185">Reference proteome</keyword>
<comment type="caution">
    <text evidence="1">The sequence shown here is derived from an EMBL/GenBank/DDBJ whole genome shotgun (WGS) entry which is preliminary data.</text>
</comment>
<dbReference type="EMBL" id="AZRA01000102">
    <property type="protein sequence ID" value="KDB51005.1"/>
    <property type="molecule type" value="Genomic_DNA"/>
</dbReference>
<organism evidence="1 2">
    <name type="scientific">Sphaerotilus natans subsp. natans DSM 6575</name>
    <dbReference type="NCBI Taxonomy" id="1286631"/>
    <lineage>
        <taxon>Bacteria</taxon>
        <taxon>Pseudomonadati</taxon>
        <taxon>Pseudomonadota</taxon>
        <taxon>Betaproteobacteria</taxon>
        <taxon>Burkholderiales</taxon>
        <taxon>Sphaerotilaceae</taxon>
        <taxon>Sphaerotilus</taxon>
    </lineage>
</organism>
<dbReference type="Proteomes" id="UP000026714">
    <property type="component" value="Unassembled WGS sequence"/>
</dbReference>
<evidence type="ECO:0000313" key="2">
    <source>
        <dbReference type="Proteomes" id="UP000026714"/>
    </source>
</evidence>
<proteinExistence type="predicted"/>
<protein>
    <submittedName>
        <fullName evidence="1">Uncharacterized protein</fullName>
    </submittedName>
</protein>
<name>A0A059KI26_9BURK</name>
<dbReference type="AlphaFoldDB" id="A0A059KI26"/>
<sequence length="186" mass="18462">MTCWETMIMKKLSMMGALLTLGLLAGCGGGGGGGSEVTAPTAKTTTEVMAGVSGSTLALDRGSAAAGADANADGVRDDVATWIGSQGYTSAMSAAATQLARAYQGAITVSTSDADALRTARTAASDAVECVMQSAASIDAGYKAVADVRRVTLNTDARASAYLAYAAAVNDTVVRAPEGTGCTSSN</sequence>
<dbReference type="STRING" id="34103.SAMN05421778_103264"/>
<reference evidence="1 2" key="1">
    <citation type="journal article" date="2014" name="FEMS Microbiol. Ecol.">
        <title>Sphaerotilus natans encrusted with nanoball-shaped Fe(III) oxide minerals formed by nitrate-reducing mixotrophic Fe(II) oxidation.</title>
        <authorList>
            <person name="Park S."/>
            <person name="Kim D.H."/>
            <person name="Lee J.H."/>
            <person name="Hur H.G."/>
        </authorList>
    </citation>
    <scope>NUCLEOTIDE SEQUENCE [LARGE SCALE GENOMIC DNA]</scope>
    <source>
        <strain evidence="1 2">DSM 6575</strain>
    </source>
</reference>
<accession>A0A059KI26</accession>
<evidence type="ECO:0000313" key="1">
    <source>
        <dbReference type="EMBL" id="KDB51005.1"/>
    </source>
</evidence>
<gene>
    <name evidence="1" type="ORF">X805_33760</name>
</gene>
<dbReference type="eggNOG" id="ENOG5032HFJ">
    <property type="taxonomic scope" value="Bacteria"/>
</dbReference>